<dbReference type="RefSeq" id="WP_128757326.1">
    <property type="nucleotide sequence ID" value="NZ_QOVM01000002.1"/>
</dbReference>
<comment type="caution">
    <text evidence="3">The sequence shown here is derived from an EMBL/GenBank/DDBJ whole genome shotgun (WGS) entry which is preliminary data.</text>
</comment>
<dbReference type="InterPro" id="IPR025665">
    <property type="entry name" value="Beta-barrel_OMP_2"/>
</dbReference>
<dbReference type="AlphaFoldDB" id="A0A4Q0PBU6"/>
<evidence type="ECO:0000313" key="3">
    <source>
        <dbReference type="EMBL" id="RXG23826.1"/>
    </source>
</evidence>
<dbReference type="Pfam" id="PF13568">
    <property type="entry name" value="OMP_b-brl_2"/>
    <property type="match status" value="1"/>
</dbReference>
<dbReference type="EMBL" id="QOVM01000002">
    <property type="protein sequence ID" value="RXG23826.1"/>
    <property type="molecule type" value="Genomic_DNA"/>
</dbReference>
<protein>
    <submittedName>
        <fullName evidence="3">Outer membrane protein with beta-barrel domain</fullName>
    </submittedName>
</protein>
<evidence type="ECO:0000313" key="4">
    <source>
        <dbReference type="Proteomes" id="UP000289238"/>
    </source>
</evidence>
<evidence type="ECO:0000259" key="2">
    <source>
        <dbReference type="Pfam" id="PF13568"/>
    </source>
</evidence>
<feature type="chain" id="PRO_5020749688" evidence="1">
    <location>
        <begin position="21"/>
        <end position="203"/>
    </location>
</feature>
<keyword evidence="1" id="KW-0732">Signal</keyword>
<name>A0A4Q0PBU6_9FLAO</name>
<organism evidence="3 4">
    <name type="scientific">Leeuwenhoekiella aequorea</name>
    <dbReference type="NCBI Taxonomy" id="283736"/>
    <lineage>
        <taxon>Bacteria</taxon>
        <taxon>Pseudomonadati</taxon>
        <taxon>Bacteroidota</taxon>
        <taxon>Flavobacteriia</taxon>
        <taxon>Flavobacteriales</taxon>
        <taxon>Flavobacteriaceae</taxon>
        <taxon>Leeuwenhoekiella</taxon>
    </lineage>
</organism>
<keyword evidence="4" id="KW-1185">Reference proteome</keyword>
<dbReference type="Proteomes" id="UP000289238">
    <property type="component" value="Unassembled WGS sequence"/>
</dbReference>
<dbReference type="OrthoDB" id="947434at2"/>
<sequence length="203" mass="21873">MKKLFIAAILFVSGSTALMAQSELAFGIKGGVNFANFTGDGGDGFDDDNARTSFNIGALVEIPVTERFAIQPEVFYSGQGFDLVQRDDEQDTEFQLNYINVPVLAKLYLVKGLYVEAGPQIGFLVDSQLDGPNGSVDIDEDNFNDIDFGGAVGLGYKFDGGLYLNGRYTQGFSDVYDNGDNVDTDALDAKNGVFSASIGFIFN</sequence>
<evidence type="ECO:0000256" key="1">
    <source>
        <dbReference type="SAM" id="SignalP"/>
    </source>
</evidence>
<feature type="domain" description="Outer membrane protein beta-barrel" evidence="2">
    <location>
        <begin position="19"/>
        <end position="176"/>
    </location>
</feature>
<reference evidence="3 4" key="1">
    <citation type="submission" date="2018-07" db="EMBL/GenBank/DDBJ databases">
        <title>Leeuwenhoekiella genomics.</title>
        <authorList>
            <person name="Tahon G."/>
            <person name="Willems A."/>
        </authorList>
    </citation>
    <scope>NUCLEOTIDE SEQUENCE [LARGE SCALE GENOMIC DNA]</scope>
    <source>
        <strain evidence="3 4">LMG 22550</strain>
    </source>
</reference>
<gene>
    <name evidence="3" type="ORF">DSM00_1442</name>
</gene>
<feature type="signal peptide" evidence="1">
    <location>
        <begin position="1"/>
        <end position="20"/>
    </location>
</feature>
<accession>A0A4Q0PBU6</accession>
<proteinExistence type="predicted"/>